<name>A0A0M3JTX5_ANISI</name>
<reference evidence="4" key="1">
    <citation type="submission" date="2017-02" db="UniProtKB">
        <authorList>
            <consortium name="WormBaseParasite"/>
        </authorList>
    </citation>
    <scope>IDENTIFICATION</scope>
</reference>
<evidence type="ECO:0000256" key="1">
    <source>
        <dbReference type="SAM" id="MobiDB-lite"/>
    </source>
</evidence>
<sequence>MFPPIQASSAAAVSSATPPSSSPPIGKIPRGQGIEEWQLPPYLRRQPISEEECAMINASSLLIGCCLFVINEYVFAFD</sequence>
<dbReference type="AlphaFoldDB" id="A0A0M3JTX5"/>
<feature type="compositionally biased region" description="Low complexity" evidence="1">
    <location>
        <begin position="1"/>
        <end position="19"/>
    </location>
</feature>
<dbReference type="OrthoDB" id="2116030at2759"/>
<accession>A0A0M3JTX5</accession>
<dbReference type="Proteomes" id="UP000267096">
    <property type="component" value="Unassembled WGS sequence"/>
</dbReference>
<dbReference type="WBParaSite" id="ASIM_0001150801-mRNA-1">
    <property type="protein sequence ID" value="ASIM_0001150801-mRNA-1"/>
    <property type="gene ID" value="ASIM_0001150801"/>
</dbReference>
<gene>
    <name evidence="2" type="ORF">ASIM_LOCUS11066</name>
</gene>
<evidence type="ECO:0000313" key="2">
    <source>
        <dbReference type="EMBL" id="VDK44268.1"/>
    </source>
</evidence>
<proteinExistence type="predicted"/>
<dbReference type="EMBL" id="UYRR01031037">
    <property type="protein sequence ID" value="VDK44268.1"/>
    <property type="molecule type" value="Genomic_DNA"/>
</dbReference>
<keyword evidence="3" id="KW-1185">Reference proteome</keyword>
<protein>
    <submittedName>
        <fullName evidence="4">Dolichyl-diphosphooligosaccharide--protein glycotransferase</fullName>
    </submittedName>
</protein>
<feature type="region of interest" description="Disordered" evidence="1">
    <location>
        <begin position="1"/>
        <end position="33"/>
    </location>
</feature>
<evidence type="ECO:0000313" key="3">
    <source>
        <dbReference type="Proteomes" id="UP000267096"/>
    </source>
</evidence>
<evidence type="ECO:0000313" key="4">
    <source>
        <dbReference type="WBParaSite" id="ASIM_0001150801-mRNA-1"/>
    </source>
</evidence>
<reference evidence="2 3" key="2">
    <citation type="submission" date="2018-11" db="EMBL/GenBank/DDBJ databases">
        <authorList>
            <consortium name="Pathogen Informatics"/>
        </authorList>
    </citation>
    <scope>NUCLEOTIDE SEQUENCE [LARGE SCALE GENOMIC DNA]</scope>
</reference>
<organism evidence="4">
    <name type="scientific">Anisakis simplex</name>
    <name type="common">Herring worm</name>
    <dbReference type="NCBI Taxonomy" id="6269"/>
    <lineage>
        <taxon>Eukaryota</taxon>
        <taxon>Metazoa</taxon>
        <taxon>Ecdysozoa</taxon>
        <taxon>Nematoda</taxon>
        <taxon>Chromadorea</taxon>
        <taxon>Rhabditida</taxon>
        <taxon>Spirurina</taxon>
        <taxon>Ascaridomorpha</taxon>
        <taxon>Ascaridoidea</taxon>
        <taxon>Anisakidae</taxon>
        <taxon>Anisakis</taxon>
        <taxon>Anisakis simplex complex</taxon>
    </lineage>
</organism>